<organism evidence="4">
    <name type="scientific">Neobodo designis</name>
    <name type="common">Flagellated protozoan</name>
    <name type="synonym">Bodo designis</name>
    <dbReference type="NCBI Taxonomy" id="312471"/>
    <lineage>
        <taxon>Eukaryota</taxon>
        <taxon>Discoba</taxon>
        <taxon>Euglenozoa</taxon>
        <taxon>Kinetoplastea</taxon>
        <taxon>Metakinetoplastina</taxon>
        <taxon>Neobodonida</taxon>
        <taxon>Neobodo</taxon>
    </lineage>
</organism>
<dbReference type="EMBL" id="HBGF01001097">
    <property type="protein sequence ID" value="CAD9089019.1"/>
    <property type="molecule type" value="Transcribed_RNA"/>
</dbReference>
<feature type="compositionally biased region" description="Basic and acidic residues" evidence="2">
    <location>
        <begin position="151"/>
        <end position="165"/>
    </location>
</feature>
<feature type="region of interest" description="Disordered" evidence="2">
    <location>
        <begin position="103"/>
        <end position="167"/>
    </location>
</feature>
<evidence type="ECO:0000256" key="2">
    <source>
        <dbReference type="SAM" id="MobiDB-lite"/>
    </source>
</evidence>
<dbReference type="InterPro" id="IPR018247">
    <property type="entry name" value="EF_Hand_1_Ca_BS"/>
</dbReference>
<dbReference type="Pfam" id="PF13499">
    <property type="entry name" value="EF-hand_7"/>
    <property type="match status" value="1"/>
</dbReference>
<evidence type="ECO:0000313" key="4">
    <source>
        <dbReference type="EMBL" id="CAD9089019.1"/>
    </source>
</evidence>
<proteinExistence type="predicted"/>
<dbReference type="AlphaFoldDB" id="A0A7S1KY38"/>
<evidence type="ECO:0000256" key="1">
    <source>
        <dbReference type="ARBA" id="ARBA00022837"/>
    </source>
</evidence>
<evidence type="ECO:0000259" key="3">
    <source>
        <dbReference type="PROSITE" id="PS50222"/>
    </source>
</evidence>
<protein>
    <recommendedName>
        <fullName evidence="3">EF-hand domain-containing protein</fullName>
    </recommendedName>
</protein>
<feature type="domain" description="EF-hand" evidence="3">
    <location>
        <begin position="208"/>
        <end position="243"/>
    </location>
</feature>
<reference evidence="4" key="1">
    <citation type="submission" date="2021-01" db="EMBL/GenBank/DDBJ databases">
        <authorList>
            <person name="Corre E."/>
            <person name="Pelletier E."/>
            <person name="Niang G."/>
            <person name="Scheremetjew M."/>
            <person name="Finn R."/>
            <person name="Kale V."/>
            <person name="Holt S."/>
            <person name="Cochrane G."/>
            <person name="Meng A."/>
            <person name="Brown T."/>
            <person name="Cohen L."/>
        </authorList>
    </citation>
    <scope>NUCLEOTIDE SEQUENCE</scope>
    <source>
        <strain evidence="4">CCAP 1951/1</strain>
    </source>
</reference>
<dbReference type="PROSITE" id="PS00018">
    <property type="entry name" value="EF_HAND_1"/>
    <property type="match status" value="1"/>
</dbReference>
<dbReference type="InterPro" id="IPR011992">
    <property type="entry name" value="EF-hand-dom_pair"/>
</dbReference>
<name>A0A7S1KY38_NEODS</name>
<dbReference type="SUPFAM" id="SSF47473">
    <property type="entry name" value="EF-hand"/>
    <property type="match status" value="1"/>
</dbReference>
<gene>
    <name evidence="4" type="ORF">NDES1114_LOCUS756</name>
</gene>
<dbReference type="GO" id="GO:0005509">
    <property type="term" value="F:calcium ion binding"/>
    <property type="evidence" value="ECO:0007669"/>
    <property type="project" value="InterPro"/>
</dbReference>
<accession>A0A7S1KY38</accession>
<dbReference type="InterPro" id="IPR002048">
    <property type="entry name" value="EF_hand_dom"/>
</dbReference>
<dbReference type="PROSITE" id="PS50222">
    <property type="entry name" value="EF_HAND_2"/>
    <property type="match status" value="1"/>
</dbReference>
<feature type="compositionally biased region" description="Acidic residues" evidence="2">
    <location>
        <begin position="131"/>
        <end position="145"/>
    </location>
</feature>
<sequence length="307" mass="34089">MGAYVSRNTSLSDNSPDEHEIAAVVAHTAWEEADVREYHAAFKAQYPSGLIDRSTFINENMATNGGPAELWAHVYKLIGGTHPLSAGTSSTFVAADTAFDDVEDPHGSNTAPASPPGGIVAAPKRRKTSSDSDDDSDDDDDDDDALPNARLRKERDREALQRENDITTQSRLKTSYIASLAAADMGREPEGMSFSHVMIRLHRAHYAPAEKKLKYLFALIDQDNDGVIGEGDVARLLAWMYDLKSVQNLESFQRIPEEQRKDTRLRARAVLTLLDRDHDLLLTQDEFLESCRMDNSLLDMLTVLRIG</sequence>
<keyword evidence="1" id="KW-0106">Calcium</keyword>
<dbReference type="Gene3D" id="1.10.238.10">
    <property type="entry name" value="EF-hand"/>
    <property type="match status" value="1"/>
</dbReference>